<evidence type="ECO:0000256" key="1">
    <source>
        <dbReference type="HAMAP-Rule" id="MF_00386"/>
    </source>
</evidence>
<dbReference type="InterPro" id="IPR002696">
    <property type="entry name" value="Membr_insert_effic_factor_YidD"/>
</dbReference>
<comment type="function">
    <text evidence="1">Could be involved in insertion of integral membrane proteins into the membrane.</text>
</comment>
<organism evidence="2 3">
    <name type="scientific">Anaerococcus nagyae</name>
    <dbReference type="NCBI Taxonomy" id="1755241"/>
    <lineage>
        <taxon>Bacteria</taxon>
        <taxon>Bacillati</taxon>
        <taxon>Bacillota</taxon>
        <taxon>Tissierellia</taxon>
        <taxon>Tissierellales</taxon>
        <taxon>Peptoniphilaceae</taxon>
        <taxon>Anaerococcus</taxon>
    </lineage>
</organism>
<dbReference type="Proteomes" id="UP000261011">
    <property type="component" value="Unassembled WGS sequence"/>
</dbReference>
<dbReference type="PANTHER" id="PTHR33383">
    <property type="entry name" value="MEMBRANE PROTEIN INSERTION EFFICIENCY FACTOR-RELATED"/>
    <property type="match status" value="1"/>
</dbReference>
<dbReference type="RefSeq" id="WP_117520574.1">
    <property type="nucleotide sequence ID" value="NZ_AP031484.1"/>
</dbReference>
<evidence type="ECO:0000313" key="2">
    <source>
        <dbReference type="EMBL" id="RGB78244.1"/>
    </source>
</evidence>
<evidence type="ECO:0000313" key="3">
    <source>
        <dbReference type="Proteomes" id="UP000261011"/>
    </source>
</evidence>
<keyword evidence="1" id="KW-0472">Membrane</keyword>
<keyword evidence="1" id="KW-1003">Cell membrane</keyword>
<keyword evidence="3" id="KW-1185">Reference proteome</keyword>
<dbReference type="GO" id="GO:0005886">
    <property type="term" value="C:plasma membrane"/>
    <property type="evidence" value="ECO:0007669"/>
    <property type="project" value="UniProtKB-SubCell"/>
</dbReference>
<dbReference type="EMBL" id="QVEU01000001">
    <property type="protein sequence ID" value="RGB78244.1"/>
    <property type="molecule type" value="Genomic_DNA"/>
</dbReference>
<sequence>MLNKIFIRIINFYKTYISPQLGRGKCKYYPTCSQYAIECFTKYGFFKAFFMSLWRILRCNPFSKGGYDPVR</sequence>
<dbReference type="SMART" id="SM01234">
    <property type="entry name" value="Haemolytic"/>
    <property type="match status" value="1"/>
</dbReference>
<gene>
    <name evidence="2" type="primary">yidD</name>
    <name evidence="2" type="ORF">DXA39_01995</name>
</gene>
<dbReference type="Pfam" id="PF01809">
    <property type="entry name" value="YidD"/>
    <property type="match status" value="1"/>
</dbReference>
<accession>A0A3E2TLJ7</accession>
<proteinExistence type="inferred from homology"/>
<dbReference type="NCBIfam" id="TIGR00278">
    <property type="entry name" value="membrane protein insertion efficiency factor YidD"/>
    <property type="match status" value="1"/>
</dbReference>
<dbReference type="HAMAP" id="MF_00386">
    <property type="entry name" value="UPF0161_YidD"/>
    <property type="match status" value="1"/>
</dbReference>
<protein>
    <recommendedName>
        <fullName evidence="1">Putative membrane protein insertion efficiency factor</fullName>
    </recommendedName>
</protein>
<reference evidence="2 3" key="1">
    <citation type="submission" date="2018-08" db="EMBL/GenBank/DDBJ databases">
        <title>A genome reference for cultivated species of the human gut microbiota.</title>
        <authorList>
            <person name="Zou Y."/>
            <person name="Xue W."/>
            <person name="Luo G."/>
        </authorList>
    </citation>
    <scope>NUCLEOTIDE SEQUENCE [LARGE SCALE GENOMIC DNA]</scope>
    <source>
        <strain evidence="2 3">OF01-3</strain>
    </source>
</reference>
<comment type="similarity">
    <text evidence="1">Belongs to the UPF0161 family.</text>
</comment>
<comment type="caution">
    <text evidence="2">The sequence shown here is derived from an EMBL/GenBank/DDBJ whole genome shotgun (WGS) entry which is preliminary data.</text>
</comment>
<comment type="subcellular location">
    <subcellularLocation>
        <location evidence="1">Cell membrane</location>
        <topology evidence="1">Peripheral membrane protein</topology>
        <orientation evidence="1">Cytoplasmic side</orientation>
    </subcellularLocation>
</comment>
<dbReference type="PANTHER" id="PTHR33383:SF1">
    <property type="entry name" value="MEMBRANE PROTEIN INSERTION EFFICIENCY FACTOR-RELATED"/>
    <property type="match status" value="1"/>
</dbReference>
<dbReference type="AlphaFoldDB" id="A0A3E2TLJ7"/>
<dbReference type="OrthoDB" id="9801753at2"/>
<name>A0A3E2TLJ7_9FIRM</name>